<evidence type="ECO:0000256" key="3">
    <source>
        <dbReference type="SAM" id="MobiDB-lite"/>
    </source>
</evidence>
<evidence type="ECO:0000259" key="4">
    <source>
        <dbReference type="Pfam" id="PF00534"/>
    </source>
</evidence>
<reference evidence="6 7" key="1">
    <citation type="submission" date="2018-03" db="EMBL/GenBank/DDBJ databases">
        <title>Bioinformatic expansion and discovery of thiopeptide antibiotics.</title>
        <authorList>
            <person name="Schwalen C.J."/>
            <person name="Hudson G.A."/>
            <person name="Mitchell D.A."/>
        </authorList>
    </citation>
    <scope>NUCLEOTIDE SEQUENCE [LARGE SCALE GENOMIC DNA]</scope>
    <source>
        <strain evidence="6 7">NRRL 8041</strain>
    </source>
</reference>
<feature type="domain" description="Glycosyltransferase subfamily 4-like N-terminal" evidence="5">
    <location>
        <begin position="50"/>
        <end position="232"/>
    </location>
</feature>
<name>A0A318NUE5_9ACTN</name>
<dbReference type="Proteomes" id="UP000248333">
    <property type="component" value="Unassembled WGS sequence"/>
</dbReference>
<evidence type="ECO:0000256" key="2">
    <source>
        <dbReference type="ARBA" id="ARBA00022679"/>
    </source>
</evidence>
<dbReference type="AlphaFoldDB" id="A0A318NUE5"/>
<feature type="domain" description="Glycosyl transferase family 1" evidence="4">
    <location>
        <begin position="250"/>
        <end position="418"/>
    </location>
</feature>
<keyword evidence="2" id="KW-0808">Transferase</keyword>
<dbReference type="CDD" id="cd03794">
    <property type="entry name" value="GT4_WbuB-like"/>
    <property type="match status" value="1"/>
</dbReference>
<keyword evidence="1" id="KW-0328">Glycosyltransferase</keyword>
<evidence type="ECO:0000313" key="7">
    <source>
        <dbReference type="Proteomes" id="UP000248333"/>
    </source>
</evidence>
<evidence type="ECO:0008006" key="8">
    <source>
        <dbReference type="Google" id="ProtNLM"/>
    </source>
</evidence>
<dbReference type="SUPFAM" id="SSF53756">
    <property type="entry name" value="UDP-Glycosyltransferase/glycogen phosphorylase"/>
    <property type="match status" value="1"/>
</dbReference>
<dbReference type="Pfam" id="PF00534">
    <property type="entry name" value="Glycos_transf_1"/>
    <property type="match status" value="1"/>
</dbReference>
<sequence length="453" mass="49465">MGDLDQGDQVPTGSASGPARPSKGPDVKSDRRDRVTLVSQWFPPEPAALAERFTSSLRHQGFDTDVLTGVPNYPRGIVYEGYSARRRSLEVQDGMRVLRTPLYPSHDRSALGRVANYASWAASSSLLGASVLRDTDVALVYSSPVTATAAAMMAKLRWRTPYVTMVIDLWPDNVFATGFLTEGPTRRIAEAVLTRFTDRTYRWADHVTVPTPGLRDIVIERGVPAEKVSLVYIWADEKIMQPTEPEPGLRQRLGLTDDDFLLMYGGNLGAAQRLDVVVDAMARLRDTPDVHLVLVGDGVEKDRLVAQATRDRLGSVHFLDPVPPDRMAARMAVADLNLISLADEPLFRITLPSKTQSILACGQPMLACAPGDVGRIARDAQAGFAAPPGDAEALAAVIRSARATPRHRLRAMGEAGRQYYLNHMSEASNAPVLADLLATAARRGRIARGNRRR</sequence>
<evidence type="ECO:0000256" key="1">
    <source>
        <dbReference type="ARBA" id="ARBA00022676"/>
    </source>
</evidence>
<dbReference type="OrthoDB" id="3180470at2"/>
<evidence type="ECO:0000259" key="5">
    <source>
        <dbReference type="Pfam" id="PF13579"/>
    </source>
</evidence>
<accession>A0A318NUE5</accession>
<dbReference type="InterPro" id="IPR050194">
    <property type="entry name" value="Glycosyltransferase_grp1"/>
</dbReference>
<dbReference type="InterPro" id="IPR028098">
    <property type="entry name" value="Glyco_trans_4-like_N"/>
</dbReference>
<feature type="compositionally biased region" description="Basic and acidic residues" evidence="3">
    <location>
        <begin position="23"/>
        <end position="32"/>
    </location>
</feature>
<keyword evidence="7" id="KW-1185">Reference proteome</keyword>
<organism evidence="6 7">
    <name type="scientific">Micromonospora arborensis</name>
    <dbReference type="NCBI Taxonomy" id="2116518"/>
    <lineage>
        <taxon>Bacteria</taxon>
        <taxon>Bacillati</taxon>
        <taxon>Actinomycetota</taxon>
        <taxon>Actinomycetes</taxon>
        <taxon>Micromonosporales</taxon>
        <taxon>Micromonosporaceae</taxon>
        <taxon>Micromonospora</taxon>
    </lineage>
</organism>
<dbReference type="PANTHER" id="PTHR45947:SF3">
    <property type="entry name" value="SULFOQUINOVOSYL TRANSFERASE SQD2"/>
    <property type="match status" value="1"/>
</dbReference>
<dbReference type="InterPro" id="IPR001296">
    <property type="entry name" value="Glyco_trans_1"/>
</dbReference>
<dbReference type="GO" id="GO:1901137">
    <property type="term" value="P:carbohydrate derivative biosynthetic process"/>
    <property type="evidence" value="ECO:0007669"/>
    <property type="project" value="UniProtKB-ARBA"/>
</dbReference>
<dbReference type="GO" id="GO:0016758">
    <property type="term" value="F:hexosyltransferase activity"/>
    <property type="evidence" value="ECO:0007669"/>
    <property type="project" value="TreeGrafter"/>
</dbReference>
<dbReference type="EMBL" id="PYBV01000003">
    <property type="protein sequence ID" value="PYC76009.1"/>
    <property type="molecule type" value="Genomic_DNA"/>
</dbReference>
<evidence type="ECO:0000313" key="6">
    <source>
        <dbReference type="EMBL" id="PYC76009.1"/>
    </source>
</evidence>
<feature type="region of interest" description="Disordered" evidence="3">
    <location>
        <begin position="1"/>
        <end position="32"/>
    </location>
</feature>
<dbReference type="Gene3D" id="3.40.50.2000">
    <property type="entry name" value="Glycogen Phosphorylase B"/>
    <property type="match status" value="2"/>
</dbReference>
<comment type="caution">
    <text evidence="6">The sequence shown here is derived from an EMBL/GenBank/DDBJ whole genome shotgun (WGS) entry which is preliminary data.</text>
</comment>
<dbReference type="PANTHER" id="PTHR45947">
    <property type="entry name" value="SULFOQUINOVOSYL TRANSFERASE SQD2"/>
    <property type="match status" value="1"/>
</dbReference>
<dbReference type="Pfam" id="PF13579">
    <property type="entry name" value="Glyco_trans_4_4"/>
    <property type="match status" value="1"/>
</dbReference>
<gene>
    <name evidence="6" type="ORF">C7C45_02590</name>
</gene>
<proteinExistence type="predicted"/>
<protein>
    <recommendedName>
        <fullName evidence="8">Glycosyltransferase WbuB</fullName>
    </recommendedName>
</protein>